<gene>
    <name evidence="7" type="ORF">ABID50_000495</name>
</gene>
<organism evidence="7 8">
    <name type="scientific">Streptococcus parasuis</name>
    <dbReference type="NCBI Taxonomy" id="1501662"/>
    <lineage>
        <taxon>Bacteria</taxon>
        <taxon>Bacillati</taxon>
        <taxon>Bacillota</taxon>
        <taxon>Bacilli</taxon>
        <taxon>Lactobacillales</taxon>
        <taxon>Streptococcaceae</taxon>
        <taxon>Streptococcus</taxon>
    </lineage>
</organism>
<accession>A0ABV2EQ78</accession>
<comment type="subcellular location">
    <subcellularLocation>
        <location evidence="2">Secreted</location>
    </subcellularLocation>
</comment>
<keyword evidence="4" id="KW-0964">Secreted</keyword>
<keyword evidence="6" id="KW-0178">Competence</keyword>
<sequence length="58" mass="6256">MNTKKMERFNTLNSEALATVQGGEGGWFLPLLPTYSQILSSICGLADGLKGRKHKGSC</sequence>
<comment type="function">
    <text evidence="1">Acts as a pheromone, induces cells to develop competence for genetic transformation.</text>
</comment>
<proteinExistence type="inferred from homology"/>
<evidence type="ECO:0000256" key="1">
    <source>
        <dbReference type="ARBA" id="ARBA00002667"/>
    </source>
</evidence>
<dbReference type="Proteomes" id="UP001549134">
    <property type="component" value="Unassembled WGS sequence"/>
</dbReference>
<dbReference type="EMBL" id="JBEPLX010000003">
    <property type="protein sequence ID" value="MET3533345.1"/>
    <property type="molecule type" value="Genomic_DNA"/>
</dbReference>
<keyword evidence="8" id="KW-1185">Reference proteome</keyword>
<protein>
    <recommendedName>
        <fullName evidence="9">Bacteriocin</fullName>
    </recommendedName>
</protein>
<dbReference type="InterPro" id="IPR004288">
    <property type="entry name" value="Competence_ComC"/>
</dbReference>
<evidence type="ECO:0000256" key="2">
    <source>
        <dbReference type="ARBA" id="ARBA00004613"/>
    </source>
</evidence>
<evidence type="ECO:0000313" key="8">
    <source>
        <dbReference type="Proteomes" id="UP001549134"/>
    </source>
</evidence>
<evidence type="ECO:0000313" key="7">
    <source>
        <dbReference type="EMBL" id="MET3533345.1"/>
    </source>
</evidence>
<evidence type="ECO:0000256" key="5">
    <source>
        <dbReference type="ARBA" id="ARBA00023044"/>
    </source>
</evidence>
<reference evidence="7 8" key="1">
    <citation type="submission" date="2024-06" db="EMBL/GenBank/DDBJ databases">
        <title>Genomic Encyclopedia of Type Strains, Phase IV (KMG-IV): sequencing the most valuable type-strain genomes for metagenomic binning, comparative biology and taxonomic classification.</title>
        <authorList>
            <person name="Goeker M."/>
        </authorList>
    </citation>
    <scope>NUCLEOTIDE SEQUENCE [LARGE SCALE GENOMIC DNA]</scope>
    <source>
        <strain evidence="7 8">DSM 29126</strain>
    </source>
</reference>
<dbReference type="GeneID" id="78827242"/>
<evidence type="ECO:0000256" key="6">
    <source>
        <dbReference type="ARBA" id="ARBA00023287"/>
    </source>
</evidence>
<evidence type="ECO:0000256" key="3">
    <source>
        <dbReference type="ARBA" id="ARBA00009039"/>
    </source>
</evidence>
<comment type="caution">
    <text evidence="7">The sequence shown here is derived from an EMBL/GenBank/DDBJ whole genome shotgun (WGS) entry which is preliminary data.</text>
</comment>
<evidence type="ECO:0008006" key="9">
    <source>
        <dbReference type="Google" id="ProtNLM"/>
    </source>
</evidence>
<comment type="similarity">
    <text evidence="3">Belongs to the ComC family.</text>
</comment>
<name>A0ABV2EQ78_9STRE</name>
<keyword evidence="5" id="KW-0588">Pheromone</keyword>
<dbReference type="RefSeq" id="WP_153309315.1">
    <property type="nucleotide sequence ID" value="NZ_AP024276.1"/>
</dbReference>
<evidence type="ECO:0000256" key="4">
    <source>
        <dbReference type="ARBA" id="ARBA00022525"/>
    </source>
</evidence>
<dbReference type="Pfam" id="PF03047">
    <property type="entry name" value="ComC"/>
    <property type="match status" value="1"/>
</dbReference>